<feature type="region of interest" description="Disordered" evidence="1">
    <location>
        <begin position="423"/>
        <end position="481"/>
    </location>
</feature>
<dbReference type="EMBL" id="SUNJ01009935">
    <property type="protein sequence ID" value="TPP60029.1"/>
    <property type="molecule type" value="Genomic_DNA"/>
</dbReference>
<feature type="compositionally biased region" description="Basic residues" evidence="1">
    <location>
        <begin position="1880"/>
        <end position="1889"/>
    </location>
</feature>
<dbReference type="Proteomes" id="UP000316759">
    <property type="component" value="Unassembled WGS sequence"/>
</dbReference>
<dbReference type="OrthoDB" id="6249346at2759"/>
<gene>
    <name evidence="2" type="ORF">FGIG_04329</name>
</gene>
<feature type="compositionally biased region" description="Basic and acidic residues" evidence="1">
    <location>
        <begin position="444"/>
        <end position="454"/>
    </location>
</feature>
<sequence length="1997" mass="224471">MRFSDQNGVDRNGAYLPRSSLFRYSSPHAQNRKCKTPRTSTTKTNITSLHTNLRLLRREVKKLLDLSERILTKRWECQYLRQRKPARLQKTRGTQEEPRRTVTPNFCGEKSIRAELGRCHSVDMDWSRNVFWSRPYPFSYEVRERRLSNQFNRNNSAALDGTDSPMVRLSQSSQRTLKHENYQDQYKDGQSEFSVPDVLRLSRNEPDYLHHSLKAPERKSTLKMFTVNNHPNRPTLEISSIKNNDIFKDEHIEESMDSEELALKKLILQLSDDDVASIVPEKTTVQFRFHSPSVKDAQIAEPFSESIVKDNRDEVENSIKNQRSRRVSDVSRNTSRQSIKSTNLGLNRPSYGHLSEPVTKEETRTSSRYEFTRNRPYSAYSRPQSIKSKGVQSPCHCARVDRTSASWYDPILCNCAYEQEAKRLSTSSTRNRGPNRSTKINSSKRGEKEMDKIGRLRNRNSFKPHPRTSVTQAHASPERSLSMDTIDMLDAIEEPEVIDNISRHQLEKEIEKAHSSNRDLQRQYPSDSGSSPVGKEIVPVTGKSQPVSAQSPFNQTTYILPVSYPNILYHPVAQPTACTGIWPQSCIPTILPSNMLVQSSPTSVITISQTCPPPPVYGSYATPTLSPTILQQTVFLPNTFHILSYQPMWNENHNYSPGSPQRISPVWFIPIGPPDYPPIFTVGMGLTAGREEVDLLAKFGQHADWLFPPTCLPPGTPVKLFHETIDHMVLFSPKWTSLDKEEMEKLGIRTQHSWLEQCVHVTREKNLEEESLSWLSEYHEGKFEPVCELLLRIKQYTSKYMTLDNDREVRELNAIVSLCLQLLLQTAIRRLSDFINAGLGGRSTAGGQNSSLSNLTTMTSYNSLASTTSSASGETVASNFPLKSEAVGLSTSKLRDPFTVGETNSVQVISIQLPRTPTKDSGRSITRSACSLVIDQLDSTMTNSHINAKFPLQPRSDASVKSPEFRAGDEKSDFSSPFIKLVVGRKGEVGRTTSAASPFRWYSSGNLFYETHKTTDQHYQVPVSDMKFQNTAKTRVQCLSQSSPDIRIQTPTLYSRSADSVSPLKTITDVSEAMKHSFLLKPLHAEPHNKYSYSADQTNTSLSYEFPFDPNVPTVREYLRRKLLSRILVEITTQLGSTQAEVVQLLPAFHDQNVIKLVDHVIDQAVAITLTYRMNQLKNTYPSIPLSQLVTSSPVSVGLIMDKLLLKGLSETITTDMTIPSFPSYTHLHRHITGLVDTIVQANEPLRTNPKVVQIRSDIVQTALILLWNSSYPAACMAMNQLLSEHVNLENVLSSRSEAENNLLNTTSSSDHSLHNGMWTTRISNVPCHIPLIRIIPSVSDSKLTRMKTDEFGEPIIVTPRVPEANRLGTEHAGLGELSSADLHSRSPGPVMDITDIECASPLPIVSELIRTECGGMHYVSVQSSRSESRQSKSSVNAACPLDVQEQTEINTELVRTSEKMLKFRLYGTTDEFTAAIITGPQKLCVETTDDQPVQTAPDLLLSKPTDETILFCPSCTKLIRTRLNTCESIPGIPENIEYNQSTDIGVQWSTETSMGELETINTVVGNKPGPVAGTDPYTSVRRRASSQTPELRDSKETRMVLECMIAHDRSQSQGAADERMRAQSVVYHSMSLSMCDRLPEHCTSPIRGLLGPEPVTETVLPIRNAQRISEERTKNRINKWFKPSALEQCLSGKSDHDKNKCQRDEDCQRLGVTLVHAGSSNRLSKLRATREVKRVYNPRSNKPNSRDFRIKRNATFNNMLSITPFYTCLRELRDCLSRAESRLNVAFCDYLTAQNQRRCVQPRGDLRGRSVDPSMNTLSAARKTSPERTKISVWNSLNEDYLSSTLLGKSHCQPVPLKKRSSQPIVRPRPNHSTGAIKSRSKFGHGKVHPSVFNEGGEARWTVDEIRPRGPGLFPSPSMELPVRANLNIQNDTKQFTVMGKINARRNNPSLGADLSSDRIGGTKTQSQPGRIGTILLKNGPRNTRRLCNVHDQTSN</sequence>
<comment type="caution">
    <text evidence="2">The sequence shown here is derived from an EMBL/GenBank/DDBJ whole genome shotgun (WGS) entry which is preliminary data.</text>
</comment>
<feature type="compositionally biased region" description="Polar residues" evidence="1">
    <location>
        <begin position="424"/>
        <end position="443"/>
    </location>
</feature>
<feature type="region of interest" description="Disordered" evidence="1">
    <location>
        <begin position="314"/>
        <end position="373"/>
    </location>
</feature>
<organism evidence="2 3">
    <name type="scientific">Fasciola gigantica</name>
    <name type="common">Giant liver fluke</name>
    <dbReference type="NCBI Taxonomy" id="46835"/>
    <lineage>
        <taxon>Eukaryota</taxon>
        <taxon>Metazoa</taxon>
        <taxon>Spiralia</taxon>
        <taxon>Lophotrochozoa</taxon>
        <taxon>Platyhelminthes</taxon>
        <taxon>Trematoda</taxon>
        <taxon>Digenea</taxon>
        <taxon>Plagiorchiida</taxon>
        <taxon>Echinostomata</taxon>
        <taxon>Echinostomatoidea</taxon>
        <taxon>Fasciolidae</taxon>
        <taxon>Fasciola</taxon>
    </lineage>
</organism>
<feature type="region of interest" description="Disordered" evidence="1">
    <location>
        <begin position="1"/>
        <end position="42"/>
    </location>
</feature>
<feature type="compositionally biased region" description="Polar residues" evidence="1">
    <location>
        <begin position="330"/>
        <end position="345"/>
    </location>
</feature>
<reference evidence="2 3" key="1">
    <citation type="submission" date="2019-04" db="EMBL/GenBank/DDBJ databases">
        <title>Annotation for the trematode Fasciola gigantica.</title>
        <authorList>
            <person name="Choi Y.-J."/>
        </authorList>
    </citation>
    <scope>NUCLEOTIDE SEQUENCE [LARGE SCALE GENOMIC DNA]</scope>
    <source>
        <strain evidence="2">Uganda_cow_1</strain>
    </source>
</reference>
<keyword evidence="3" id="KW-1185">Reference proteome</keyword>
<accession>A0A504YI96</accession>
<feature type="compositionally biased region" description="Basic and acidic residues" evidence="1">
    <location>
        <begin position="358"/>
        <end position="373"/>
    </location>
</feature>
<feature type="compositionally biased region" description="Basic and acidic residues" evidence="1">
    <location>
        <begin position="510"/>
        <end position="521"/>
    </location>
</feature>
<evidence type="ECO:0000313" key="3">
    <source>
        <dbReference type="Proteomes" id="UP000316759"/>
    </source>
</evidence>
<proteinExistence type="predicted"/>
<evidence type="ECO:0000256" key="1">
    <source>
        <dbReference type="SAM" id="MobiDB-lite"/>
    </source>
</evidence>
<evidence type="ECO:0000313" key="2">
    <source>
        <dbReference type="EMBL" id="TPP60029.1"/>
    </source>
</evidence>
<name>A0A504YI96_FASGI</name>
<protein>
    <submittedName>
        <fullName evidence="2">Uncharacterized protein</fullName>
    </submittedName>
</protein>
<feature type="region of interest" description="Disordered" evidence="1">
    <location>
        <begin position="1854"/>
        <end position="1894"/>
    </location>
</feature>
<feature type="region of interest" description="Disordered" evidence="1">
    <location>
        <begin position="1946"/>
        <end position="1972"/>
    </location>
</feature>
<feature type="region of interest" description="Disordered" evidence="1">
    <location>
        <begin position="510"/>
        <end position="535"/>
    </location>
</feature>
<feature type="compositionally biased region" description="Basic residues" evidence="1">
    <location>
        <begin position="455"/>
        <end position="466"/>
    </location>
</feature>
<feature type="region of interest" description="Disordered" evidence="1">
    <location>
        <begin position="1566"/>
        <end position="1593"/>
    </location>
</feature>